<evidence type="ECO:0000256" key="1">
    <source>
        <dbReference type="SAM" id="MobiDB-lite"/>
    </source>
</evidence>
<sequence>MTTHPDHGHARLNLAAADLPRRVRQALDAALRVVSAELDPYLALLLDEYEQELFRLGERARHPGSESAYVQSLRTFRAGRSDLVPQFMLELEAGLAGIRAAPAPEPAHAPAAPVAGRVLSLVDDSMIDEDTLLREIATRQEGRASLPMHLLGQRFGVLAGTPAMDAGRLPLGPQAVCRALREACRSLHLGPESRELLYRLFDRLVMAHYAPVLEKLDATLDQAGVLKGLTYVPLRLRASSRQEALDAAEGSAPGQASARPPRREPGGRAGEATADGSRPSGGRPGEPAAPAHRARPDGSPRNGGGATAGDGHDAGASIPPGTGAATRPHTAWMAETTTALAGSDEEASYLALQQLLAGRRALIGKLRSARPSGAMATLGTGELMSALGTLQRQPHGPGGAQPSLMDVRQMLLAQARQRHGKGAALSQRDNDTFELLHLLYGQLEGEISADAPAAALIRRLQLPLLRVALQDQAFFVQATHPARELLNTVAETAASWLDKDDVDPQLLLPLQQAVSHVVDRYDGDTAVFEASNAQLQGHLQAQVRKAEMLERRHVEAARGKEKLEVAKLRSAAALEKLLGDQRIPKFSRALLGQAWADVLTLTLLRQGEDSAEWQAQLDATRRIIAACAKGEDAADPALAAHVETALSQVGYHAEEAAIIAARLTSSRSDEDDPASRTELAMKLKARTRLGEDAERARRPDLPPRTPEEQARYEQLRVMPFGTWIEFTTNQQGDVVRRRMSWFSPVTDNALFVNQRGQRIGEHSLDSLARMIAAGQARIVTAERGRLVDRAWQAALRTLRSFAGRGDAPPIAGDQHA</sequence>
<accession>A0ABV6SUS7</accession>
<feature type="region of interest" description="Disordered" evidence="1">
    <location>
        <begin position="243"/>
        <end position="327"/>
    </location>
</feature>
<dbReference type="Pfam" id="PF07793">
    <property type="entry name" value="DUF1631"/>
    <property type="match status" value="1"/>
</dbReference>
<protein>
    <submittedName>
        <fullName evidence="2">DUF1631 family protein</fullName>
    </submittedName>
</protein>
<feature type="compositionally biased region" description="Low complexity" evidence="1">
    <location>
        <begin position="270"/>
        <end position="291"/>
    </location>
</feature>
<reference evidence="2 3" key="1">
    <citation type="submission" date="2024-09" db="EMBL/GenBank/DDBJ databases">
        <authorList>
            <person name="Sun Q."/>
            <person name="Mori K."/>
        </authorList>
    </citation>
    <scope>NUCLEOTIDE SEQUENCE [LARGE SCALE GENOMIC DNA]</scope>
    <source>
        <strain evidence="2 3">KCTC 52403</strain>
    </source>
</reference>
<comment type="caution">
    <text evidence="2">The sequence shown here is derived from an EMBL/GenBank/DDBJ whole genome shotgun (WGS) entry which is preliminary data.</text>
</comment>
<name>A0ABV6SUS7_9GAMM</name>
<dbReference type="Proteomes" id="UP001589898">
    <property type="component" value="Unassembled WGS sequence"/>
</dbReference>
<proteinExistence type="predicted"/>
<dbReference type="InterPro" id="IPR012434">
    <property type="entry name" value="DUF1631"/>
</dbReference>
<gene>
    <name evidence="2" type="ORF">ACFFFU_05445</name>
</gene>
<evidence type="ECO:0000313" key="2">
    <source>
        <dbReference type="EMBL" id="MFC0717190.1"/>
    </source>
</evidence>
<keyword evidence="3" id="KW-1185">Reference proteome</keyword>
<dbReference type="EMBL" id="JBHLTF010000026">
    <property type="protein sequence ID" value="MFC0717190.1"/>
    <property type="molecule type" value="Genomic_DNA"/>
</dbReference>
<dbReference type="RefSeq" id="WP_189498502.1">
    <property type="nucleotide sequence ID" value="NZ_BMZT01000010.1"/>
</dbReference>
<evidence type="ECO:0000313" key="3">
    <source>
        <dbReference type="Proteomes" id="UP001589898"/>
    </source>
</evidence>
<feature type="compositionally biased region" description="Basic and acidic residues" evidence="1">
    <location>
        <begin position="688"/>
        <end position="709"/>
    </location>
</feature>
<organism evidence="2 3">
    <name type="scientific">Luteimonas padinae</name>
    <dbReference type="NCBI Taxonomy" id="1714359"/>
    <lineage>
        <taxon>Bacteria</taxon>
        <taxon>Pseudomonadati</taxon>
        <taxon>Pseudomonadota</taxon>
        <taxon>Gammaproteobacteria</taxon>
        <taxon>Lysobacterales</taxon>
        <taxon>Lysobacteraceae</taxon>
        <taxon>Luteimonas</taxon>
    </lineage>
</organism>
<feature type="region of interest" description="Disordered" evidence="1">
    <location>
        <begin position="687"/>
        <end position="709"/>
    </location>
</feature>